<comment type="caution">
    <text evidence="1">The sequence shown here is derived from an EMBL/GenBank/DDBJ whole genome shotgun (WGS) entry which is preliminary data.</text>
</comment>
<proteinExistence type="predicted"/>
<sequence length="313" mass="36183">MENAGIAAGDPQPLPGYIEEGQLLPIQYISSGMSPDEMTNILNEVSRQHDSHGYVFGYSCSTEHWDDPSQSRHHDSHGYVFGYSCSTEHWDDPSQSRHHDSHGYVFGYSCSTEHWDDPSQSRHHDSHGYVFGYSCFTEHWDDPSQYEHIDMANTHLLYDDPMHLYQISRQHDSHGYVFGYSCSTEHWDDPSQSRQHDSHSYVFSYSCSTEHWDDPSQSRHHDSHGYVFGYSCSTEHWDDPSQHIENMLAGLNSFERLSQRLFTFANEFGSTERAISRLNSSLPEFDPRRLFDQHRGQYQDAQVLGDGISNLQK</sequence>
<name>A0AA39SJ83_ACESA</name>
<reference evidence="1" key="2">
    <citation type="submission" date="2023-06" db="EMBL/GenBank/DDBJ databases">
        <authorList>
            <person name="Swenson N.G."/>
            <person name="Wegrzyn J.L."/>
            <person name="Mcevoy S.L."/>
        </authorList>
    </citation>
    <scope>NUCLEOTIDE SEQUENCE</scope>
    <source>
        <strain evidence="1">NS2018</strain>
        <tissue evidence="1">Leaf</tissue>
    </source>
</reference>
<evidence type="ECO:0000313" key="2">
    <source>
        <dbReference type="Proteomes" id="UP001168877"/>
    </source>
</evidence>
<dbReference type="EMBL" id="JAUESC010000004">
    <property type="protein sequence ID" value="KAK0595207.1"/>
    <property type="molecule type" value="Genomic_DNA"/>
</dbReference>
<organism evidence="1 2">
    <name type="scientific">Acer saccharum</name>
    <name type="common">Sugar maple</name>
    <dbReference type="NCBI Taxonomy" id="4024"/>
    <lineage>
        <taxon>Eukaryota</taxon>
        <taxon>Viridiplantae</taxon>
        <taxon>Streptophyta</taxon>
        <taxon>Embryophyta</taxon>
        <taxon>Tracheophyta</taxon>
        <taxon>Spermatophyta</taxon>
        <taxon>Magnoliopsida</taxon>
        <taxon>eudicotyledons</taxon>
        <taxon>Gunneridae</taxon>
        <taxon>Pentapetalae</taxon>
        <taxon>rosids</taxon>
        <taxon>malvids</taxon>
        <taxon>Sapindales</taxon>
        <taxon>Sapindaceae</taxon>
        <taxon>Hippocastanoideae</taxon>
        <taxon>Acereae</taxon>
        <taxon>Acer</taxon>
    </lineage>
</organism>
<gene>
    <name evidence="1" type="ORF">LWI29_004494</name>
</gene>
<accession>A0AA39SJ83</accession>
<evidence type="ECO:0000313" key="1">
    <source>
        <dbReference type="EMBL" id="KAK0595207.1"/>
    </source>
</evidence>
<reference evidence="1" key="1">
    <citation type="journal article" date="2022" name="Plant J.">
        <title>Strategies of tolerance reflected in two North American maple genomes.</title>
        <authorList>
            <person name="McEvoy S.L."/>
            <person name="Sezen U.U."/>
            <person name="Trouern-Trend A."/>
            <person name="McMahon S.M."/>
            <person name="Schaberg P.G."/>
            <person name="Yang J."/>
            <person name="Wegrzyn J.L."/>
            <person name="Swenson N.G."/>
        </authorList>
    </citation>
    <scope>NUCLEOTIDE SEQUENCE</scope>
    <source>
        <strain evidence="1">NS2018</strain>
    </source>
</reference>
<keyword evidence="2" id="KW-1185">Reference proteome</keyword>
<dbReference type="AlphaFoldDB" id="A0AA39SJ83"/>
<protein>
    <submittedName>
        <fullName evidence="1">Uncharacterized protein</fullName>
    </submittedName>
</protein>
<dbReference type="Proteomes" id="UP001168877">
    <property type="component" value="Unassembled WGS sequence"/>
</dbReference>